<gene>
    <name evidence="3" type="ORF">D9611_014099</name>
</gene>
<dbReference type="Proteomes" id="UP000541558">
    <property type="component" value="Unassembled WGS sequence"/>
</dbReference>
<proteinExistence type="predicted"/>
<dbReference type="InterPro" id="IPR046700">
    <property type="entry name" value="DUF6570"/>
</dbReference>
<reference evidence="3 4" key="1">
    <citation type="journal article" date="2020" name="ISME J.">
        <title>Uncovering the hidden diversity of litter-decomposition mechanisms in mushroom-forming fungi.</title>
        <authorList>
            <person name="Floudas D."/>
            <person name="Bentzer J."/>
            <person name="Ahren D."/>
            <person name="Johansson T."/>
            <person name="Persson P."/>
            <person name="Tunlid A."/>
        </authorList>
    </citation>
    <scope>NUCLEOTIDE SEQUENCE [LARGE SCALE GENOMIC DNA]</scope>
    <source>
        <strain evidence="3 4">CBS 175.51</strain>
    </source>
</reference>
<sequence length="1215" mass="136522">MRDLSKLHDGIDISTWHVRQHAENLIAAHECNASCEISYALLKPQDLAKTSTGLFDVESPAFATTFLTFRPEEIHSLLPGHKSLDSDGITSYTLKKVLRMGSIDMAPGDIVIDNVPLAVLTRHLTIQGMKSLGAHHGVNMLSKLSKAVCSRALEGHRCNDCPTLHFVFSPVVPVKKARANMKGDWIDDDPTPLLWESDLEISTEPWPPLPTTMVEIARAMQCYCAELTPDAVEESGCCVCGQLTWKRSLLPFHEEAYDLSLLEEFNCTRLERRTPDDPICEIKGPVLDAKLTDICPTCHDSLRNGRRPKMALANKLWVGDVPDCLKGLTLAETTMVSRVRFNRCIVRVAKGHFKMHANVIAFEHPSKKIYERLPMPKEELAEVLSVTYTGMEPPGDDDMKRTPVLVRREKVRQALEWLKLNHRDYADLSIDFNTLDTYQLENVPFGLLKSTTIAEGGNVLAATKSVFQNDDEEGTHDGPCPFSVSGITAERHTTMTTSQRKVAAIQWLKNGGSSLAIGHDKKSQSMFNNSALYPQMFPWLYPYGYGGVDQDEHTGHISRENHITWLCMYYDKRFQMSPSTLMVMFNHQLIHQSSKGSFISMKRHNFTRVADAIQKLDPGVLLAVSERLKNGGRFIPKTPEEYRCSKLMDEVDVVGSHVDGSLAKKKYQRGQIWSLINFLNAPSWFITISPADAKHPLCVHWASQDVVFKPEIKGSKERLQLISQNPVACARFFDHLINLFLKYICGWSDDGPKRGLFGKPAGYYGAVEEQGRKTLHGHFLVWIAGQLPLHVVRERLMSEDSEFLRELTEYIESSLIGEFMTGSKEEVSARVPYAPDSEDRGIHTILVDDSNAPTDYVDPTLSLPEAPPPDFCDDPTSCRCENCLALLSWWERFKLTCDDILIRSNVHTCFEQKSKKDSGDPETTDAAKKEKVAKLHRTGKGCLNKDGVCTARFPRDIFMTSSVDLETGHLNIKKQEPTINDINPTVTVCNRCNTDARFLLSGTAVKAVVGYVTDYITKGFLKTHQIFATMYETFKKHEDVLDIAKEERPGNGARQMLTKVVNSLSSKMEVGAPMAALYLLQNPDHYTSHQFVPFYWRNYFNYVQGQWSNFLDFAEPVEEDTNIIPEDVGIARTTRSFIDPSLQATKDDIRTELGVDLEDRVSAGVGIIKVEDQEDDVIVLESGGGVSSSTGEPTVAGMRCCRYRLAEKSDRRHYT</sequence>
<name>A0A8H5F0U3_9AGAR</name>
<keyword evidence="4" id="KW-1185">Reference proteome</keyword>
<evidence type="ECO:0000313" key="4">
    <source>
        <dbReference type="Proteomes" id="UP000541558"/>
    </source>
</evidence>
<comment type="caution">
    <text evidence="3">The sequence shown here is derived from an EMBL/GenBank/DDBJ whole genome shotgun (WGS) entry which is preliminary data.</text>
</comment>
<evidence type="ECO:0000259" key="1">
    <source>
        <dbReference type="Pfam" id="PF14214"/>
    </source>
</evidence>
<dbReference type="Pfam" id="PF20209">
    <property type="entry name" value="DUF6570"/>
    <property type="match status" value="1"/>
</dbReference>
<evidence type="ECO:0000259" key="2">
    <source>
        <dbReference type="Pfam" id="PF20209"/>
    </source>
</evidence>
<organism evidence="3 4">
    <name type="scientific">Ephemerocybe angulata</name>
    <dbReference type="NCBI Taxonomy" id="980116"/>
    <lineage>
        <taxon>Eukaryota</taxon>
        <taxon>Fungi</taxon>
        <taxon>Dikarya</taxon>
        <taxon>Basidiomycota</taxon>
        <taxon>Agaricomycotina</taxon>
        <taxon>Agaricomycetes</taxon>
        <taxon>Agaricomycetidae</taxon>
        <taxon>Agaricales</taxon>
        <taxon>Agaricineae</taxon>
        <taxon>Psathyrellaceae</taxon>
        <taxon>Ephemerocybe</taxon>
    </lineage>
</organism>
<dbReference type="EMBL" id="JAACJK010000174">
    <property type="protein sequence ID" value="KAF5319123.1"/>
    <property type="molecule type" value="Genomic_DNA"/>
</dbReference>
<dbReference type="InterPro" id="IPR025476">
    <property type="entry name" value="Helitron_helicase-like"/>
</dbReference>
<evidence type="ECO:0000313" key="3">
    <source>
        <dbReference type="EMBL" id="KAF5319123.1"/>
    </source>
</evidence>
<dbReference type="Pfam" id="PF14214">
    <property type="entry name" value="Helitron_like_N"/>
    <property type="match status" value="1"/>
</dbReference>
<feature type="domain" description="Helitron helicase-like" evidence="1">
    <location>
        <begin position="565"/>
        <end position="781"/>
    </location>
</feature>
<evidence type="ECO:0008006" key="5">
    <source>
        <dbReference type="Google" id="ProtNLM"/>
    </source>
</evidence>
<feature type="domain" description="DUF6570" evidence="2">
    <location>
        <begin position="304"/>
        <end position="435"/>
    </location>
</feature>
<accession>A0A8H5F0U3</accession>
<dbReference type="OrthoDB" id="3221862at2759"/>
<protein>
    <recommendedName>
        <fullName evidence="5">Helitron helicase-like domain-containing protein</fullName>
    </recommendedName>
</protein>
<dbReference type="AlphaFoldDB" id="A0A8H5F0U3"/>